<dbReference type="Gene3D" id="3.40.50.200">
    <property type="entry name" value="Peptidase S8/S53 domain"/>
    <property type="match status" value="1"/>
</dbReference>
<reference evidence="15 16" key="1">
    <citation type="submission" date="2019-07" db="EMBL/GenBank/DDBJ databases">
        <title>complete genome sequencing of Ornithinimicrobium sp. H23M54.</title>
        <authorList>
            <person name="Bae J.-W."/>
            <person name="Lee S.-Y."/>
        </authorList>
    </citation>
    <scope>NUCLEOTIDE SEQUENCE [LARGE SCALE GENOMIC DNA]</scope>
    <source>
        <strain evidence="15 16">H23M54</strain>
    </source>
</reference>
<dbReference type="InterPro" id="IPR023827">
    <property type="entry name" value="Peptidase_S8_Asp-AS"/>
</dbReference>
<dbReference type="InterPro" id="IPR015500">
    <property type="entry name" value="Peptidase_S8_subtilisin-rel"/>
</dbReference>
<dbReference type="InterPro" id="IPR034197">
    <property type="entry name" value="Peptidases_S8_3"/>
</dbReference>
<dbReference type="PRINTS" id="PR00723">
    <property type="entry name" value="SUBTILISIN"/>
</dbReference>
<protein>
    <submittedName>
        <fullName evidence="15">S8 family serine peptidase</fullName>
    </submittedName>
</protein>
<feature type="chain" id="PRO_5039496495" evidence="11">
    <location>
        <begin position="28"/>
        <end position="1116"/>
    </location>
</feature>
<dbReference type="GO" id="GO:0004252">
    <property type="term" value="F:serine-type endopeptidase activity"/>
    <property type="evidence" value="ECO:0007669"/>
    <property type="project" value="UniProtKB-UniRule"/>
</dbReference>
<evidence type="ECO:0000313" key="15">
    <source>
        <dbReference type="EMBL" id="QDO88216.1"/>
    </source>
</evidence>
<keyword evidence="4 11" id="KW-0732">Signal</keyword>
<dbReference type="PANTHER" id="PTHR10795">
    <property type="entry name" value="PROPROTEIN CONVERTASE SUBTILISIN/KEXIN"/>
    <property type="match status" value="1"/>
</dbReference>
<evidence type="ECO:0000256" key="5">
    <source>
        <dbReference type="ARBA" id="ARBA00022801"/>
    </source>
</evidence>
<dbReference type="Pfam" id="PF17766">
    <property type="entry name" value="fn3_6"/>
    <property type="match status" value="1"/>
</dbReference>
<keyword evidence="3 9" id="KW-0645">Protease</keyword>
<name>A0A516G9K7_9MICO</name>
<dbReference type="Gene3D" id="2.60.40.2310">
    <property type="match status" value="1"/>
</dbReference>
<dbReference type="OrthoDB" id="614750at2"/>
<dbReference type="GO" id="GO:0005576">
    <property type="term" value="C:extracellular region"/>
    <property type="evidence" value="ECO:0007669"/>
    <property type="project" value="UniProtKB-SubCell"/>
</dbReference>
<feature type="signal peptide" evidence="11">
    <location>
        <begin position="1"/>
        <end position="27"/>
    </location>
</feature>
<dbReference type="Pfam" id="PF02225">
    <property type="entry name" value="PA"/>
    <property type="match status" value="1"/>
</dbReference>
<evidence type="ECO:0000259" key="14">
    <source>
        <dbReference type="Pfam" id="PF17766"/>
    </source>
</evidence>
<feature type="active site" description="Charge relay system" evidence="8 9">
    <location>
        <position position="299"/>
    </location>
</feature>
<gene>
    <name evidence="15" type="ORF">FNH13_07550</name>
</gene>
<dbReference type="SUPFAM" id="SSF52743">
    <property type="entry name" value="Subtilisin-like"/>
    <property type="match status" value="1"/>
</dbReference>
<evidence type="ECO:0000256" key="1">
    <source>
        <dbReference type="ARBA" id="ARBA00004613"/>
    </source>
</evidence>
<evidence type="ECO:0000256" key="4">
    <source>
        <dbReference type="ARBA" id="ARBA00022729"/>
    </source>
</evidence>
<dbReference type="InterPro" id="IPR023828">
    <property type="entry name" value="Peptidase_S8_Ser-AS"/>
</dbReference>
<accession>A0A516G9K7</accession>
<keyword evidence="7" id="KW-0325">Glycoprotein</keyword>
<dbReference type="CDD" id="cd02120">
    <property type="entry name" value="PA_subtilisin_like"/>
    <property type="match status" value="1"/>
</dbReference>
<dbReference type="InterPro" id="IPR041469">
    <property type="entry name" value="Subtilisin-like_FN3"/>
</dbReference>
<evidence type="ECO:0000256" key="3">
    <source>
        <dbReference type="ARBA" id="ARBA00022670"/>
    </source>
</evidence>
<dbReference type="InterPro" id="IPR045051">
    <property type="entry name" value="SBT"/>
</dbReference>
<proteinExistence type="inferred from homology"/>
<evidence type="ECO:0000256" key="11">
    <source>
        <dbReference type="SAM" id="SignalP"/>
    </source>
</evidence>
<feature type="domain" description="Peptidase S8/S53" evidence="12">
    <location>
        <begin position="210"/>
        <end position="651"/>
    </location>
</feature>
<keyword evidence="6 9" id="KW-0720">Serine protease</keyword>
<dbReference type="InterPro" id="IPR036852">
    <property type="entry name" value="Peptidase_S8/S53_dom_sf"/>
</dbReference>
<evidence type="ECO:0000256" key="10">
    <source>
        <dbReference type="RuleBase" id="RU003355"/>
    </source>
</evidence>
<comment type="subcellular location">
    <subcellularLocation>
        <location evidence="1">Secreted</location>
    </subcellularLocation>
</comment>
<organism evidence="15 16">
    <name type="scientific">Ornithinimicrobium ciconiae</name>
    <dbReference type="NCBI Taxonomy" id="2594265"/>
    <lineage>
        <taxon>Bacteria</taxon>
        <taxon>Bacillati</taxon>
        <taxon>Actinomycetota</taxon>
        <taxon>Actinomycetes</taxon>
        <taxon>Micrococcales</taxon>
        <taxon>Ornithinimicrobiaceae</taxon>
        <taxon>Ornithinimicrobium</taxon>
    </lineage>
</organism>
<evidence type="ECO:0000256" key="7">
    <source>
        <dbReference type="ARBA" id="ARBA00023180"/>
    </source>
</evidence>
<dbReference type="CDD" id="cd04852">
    <property type="entry name" value="Peptidases_S8_3"/>
    <property type="match status" value="1"/>
</dbReference>
<dbReference type="AlphaFoldDB" id="A0A516G9K7"/>
<evidence type="ECO:0000256" key="2">
    <source>
        <dbReference type="ARBA" id="ARBA00011073"/>
    </source>
</evidence>
<feature type="active site" description="Charge relay system" evidence="8 9">
    <location>
        <position position="615"/>
    </location>
</feature>
<dbReference type="PROSITE" id="PS00138">
    <property type="entry name" value="SUBTILASE_SER"/>
    <property type="match status" value="1"/>
</dbReference>
<evidence type="ECO:0000256" key="6">
    <source>
        <dbReference type="ARBA" id="ARBA00022825"/>
    </source>
</evidence>
<dbReference type="RefSeq" id="WP_143782891.1">
    <property type="nucleotide sequence ID" value="NZ_CP041616.1"/>
</dbReference>
<evidence type="ECO:0000256" key="8">
    <source>
        <dbReference type="PIRSR" id="PIRSR615500-1"/>
    </source>
</evidence>
<sequence length="1116" mass="113256">MSRVHPSRSLALLAAGALALTFVSAPAGSAADPPTPPDGWTATAVTADGPVIHAALSASGAMARSDESLLARTDSEVVPVMIKLDLDGAASYAGGKAGLPATSPEVTGRALADNPAAVNRYLAHAEGVTADAVAAVAETVPAAEVTGSFEVAYGGLSALVPANRAKELLGVPGVVAVQADEPQEIQTDASPEFIGATEVWPSLGGSSTAGEGVVVGVLDTGIWPEHPSFLDPGIDRPDRGPVGCEFGDGTDPDLGDPFECNDKLLGAYAFLDTNVLVTGDLADDYCSGTECTARDDNGHGTHTSSTAAGSPVEEAVILGVDRGPISGIAPGASVMMYRVCRPSCYQSDSVAAVQQAITDGVDVINFSIGGGTDPYNDAVELAFLDATAAGISVNASAGNEGPGAGTAGHGGPWVTTVAASTSDRHFRTDVTLTADNGDTYTKVGDTVTDGIAAGADVVYAGSVAPFDPLCQTPLAAGTVTGQVVVCERGVNARVDKGYNVLQGGAAGMILLNMVTQGTQTDNHWLPTAHLDGPNTELMDFLTTHTGVTATWGPGEPRHVRGDVMAGFSSRGPLGPVLKPDVTAPGVQILAGHTPTPNTISSGPPGELFQAIAGTSMSSPHAAGASALLTAAHPDWTPAEIKSALMTTSVQDVLEEDGVTATDPFDRGAGSLRVNRAVDPTFVMDVPAEDFYAAAAGSLESMDLNLASIYVDPLPGVVSLERTVRNVSDKTQRFDALVSADDGVVIRVSPKNPVIQAGASLTLTVTIDTTAAEPGWHFGQITLTPKSKHYAAAVLPVAVNAADGDLMLDHSCEQTQISRSGSTVCTATLANNSAADLEVSAALTAPKKAVISAVSAPATPTGNGWTFDGTLAGAQAPIIDSITGGGSPAGYLPLELFGITPISGIGDESIVNFGIPAFQYGSETYTSIGMTSNGYAVVGGGTAADVQFEPPGIPNAAPPNNVLAPLWTDLNPSQGGALRIGSLTDGVNSWIVGEWSGLSPWGTPSVTNSFQIWIQVGATEQVTFAYGGVGGTAGTPWQMGAENRDGSSGATLPLTTPTAATGTDWTVNTSPPVPGDEVTITYTASSKHAGTYPLRVEASAPDLRTTVAKVVNLVVVR</sequence>
<keyword evidence="16" id="KW-1185">Reference proteome</keyword>
<keyword evidence="5 9" id="KW-0378">Hydrolase</keyword>
<feature type="active site" description="Charge relay system" evidence="8 9">
    <location>
        <position position="219"/>
    </location>
</feature>
<dbReference type="Gene3D" id="3.50.30.30">
    <property type="match status" value="1"/>
</dbReference>
<evidence type="ECO:0000259" key="13">
    <source>
        <dbReference type="Pfam" id="PF02225"/>
    </source>
</evidence>
<dbReference type="Proteomes" id="UP000315395">
    <property type="component" value="Chromosome"/>
</dbReference>
<dbReference type="PROSITE" id="PS00136">
    <property type="entry name" value="SUBTILASE_ASP"/>
    <property type="match status" value="1"/>
</dbReference>
<dbReference type="EMBL" id="CP041616">
    <property type="protein sequence ID" value="QDO88216.1"/>
    <property type="molecule type" value="Genomic_DNA"/>
</dbReference>
<evidence type="ECO:0000313" key="16">
    <source>
        <dbReference type="Proteomes" id="UP000315395"/>
    </source>
</evidence>
<comment type="similarity">
    <text evidence="2 9 10">Belongs to the peptidase S8 family.</text>
</comment>
<feature type="domain" description="PA" evidence="13">
    <location>
        <begin position="469"/>
        <end position="532"/>
    </location>
</feature>
<dbReference type="KEGG" id="orz:FNH13_07550"/>
<dbReference type="Pfam" id="PF00082">
    <property type="entry name" value="Peptidase_S8"/>
    <property type="match status" value="1"/>
</dbReference>
<feature type="domain" description="Subtilisin-like protease fibronectin type-III" evidence="14">
    <location>
        <begin position="702"/>
        <end position="789"/>
    </location>
</feature>
<dbReference type="PROSITE" id="PS51892">
    <property type="entry name" value="SUBTILASE"/>
    <property type="match status" value="1"/>
</dbReference>
<evidence type="ECO:0000259" key="12">
    <source>
        <dbReference type="Pfam" id="PF00082"/>
    </source>
</evidence>
<evidence type="ECO:0000256" key="9">
    <source>
        <dbReference type="PROSITE-ProRule" id="PRU01240"/>
    </source>
</evidence>
<dbReference type="InterPro" id="IPR003137">
    <property type="entry name" value="PA_domain"/>
</dbReference>
<dbReference type="InterPro" id="IPR000209">
    <property type="entry name" value="Peptidase_S8/S53_dom"/>
</dbReference>
<dbReference type="GO" id="GO:0006508">
    <property type="term" value="P:proteolysis"/>
    <property type="evidence" value="ECO:0007669"/>
    <property type="project" value="UniProtKB-KW"/>
</dbReference>